<keyword evidence="14" id="KW-1185">Reference proteome</keyword>
<evidence type="ECO:0000256" key="8">
    <source>
        <dbReference type="ARBA" id="ARBA00023069"/>
    </source>
</evidence>
<feature type="domain" description="RNA-polymerase II-associated protein 3-like C-terminal" evidence="11">
    <location>
        <begin position="112"/>
        <end position="203"/>
    </location>
</feature>
<evidence type="ECO:0000256" key="2">
    <source>
        <dbReference type="ARBA" id="ARBA00004230"/>
    </source>
</evidence>
<evidence type="ECO:0000256" key="6">
    <source>
        <dbReference type="ARBA" id="ARBA00022794"/>
    </source>
</evidence>
<dbReference type="Pfam" id="PF13877">
    <property type="entry name" value="RPAP3_C"/>
    <property type="match status" value="1"/>
</dbReference>
<dbReference type="PANTHER" id="PTHR28572:SF1">
    <property type="entry name" value="COILED-COIL DOMAIN-CONTAINING PROTEIN 103"/>
    <property type="match status" value="1"/>
</dbReference>
<dbReference type="OrthoDB" id="447931at2759"/>
<dbReference type="Proteomes" id="UP000792457">
    <property type="component" value="Unassembled WGS sequence"/>
</dbReference>
<dbReference type="GO" id="GO:0036157">
    <property type="term" value="C:outer dynein arm"/>
    <property type="evidence" value="ECO:0007669"/>
    <property type="project" value="InterPro"/>
</dbReference>
<dbReference type="Pfam" id="PF15867">
    <property type="entry name" value="Dynein_attach_N"/>
    <property type="match status" value="1"/>
</dbReference>
<keyword evidence="7" id="KW-0282">Flagellum</keyword>
<name>A0A8K0JY61_LADFU</name>
<organism evidence="13 14">
    <name type="scientific">Ladona fulva</name>
    <name type="common">Scarce chaser dragonfly</name>
    <name type="synonym">Libellula fulva</name>
    <dbReference type="NCBI Taxonomy" id="123851"/>
    <lineage>
        <taxon>Eukaryota</taxon>
        <taxon>Metazoa</taxon>
        <taxon>Ecdysozoa</taxon>
        <taxon>Arthropoda</taxon>
        <taxon>Hexapoda</taxon>
        <taxon>Insecta</taxon>
        <taxon>Pterygota</taxon>
        <taxon>Palaeoptera</taxon>
        <taxon>Odonata</taxon>
        <taxon>Epiprocta</taxon>
        <taxon>Anisoptera</taxon>
        <taxon>Libelluloidea</taxon>
        <taxon>Libellulidae</taxon>
        <taxon>Ladona</taxon>
    </lineage>
</organism>
<evidence type="ECO:0000256" key="9">
    <source>
        <dbReference type="ARBA" id="ARBA00023273"/>
    </source>
</evidence>
<dbReference type="GO" id="GO:0005576">
    <property type="term" value="C:extracellular region"/>
    <property type="evidence" value="ECO:0007669"/>
    <property type="project" value="GOC"/>
</dbReference>
<reference evidence="13" key="1">
    <citation type="submission" date="2013-04" db="EMBL/GenBank/DDBJ databases">
        <authorList>
            <person name="Qu J."/>
            <person name="Murali S.C."/>
            <person name="Bandaranaike D."/>
            <person name="Bellair M."/>
            <person name="Blankenburg K."/>
            <person name="Chao H."/>
            <person name="Dinh H."/>
            <person name="Doddapaneni H."/>
            <person name="Downs B."/>
            <person name="Dugan-Rocha S."/>
            <person name="Elkadiri S."/>
            <person name="Gnanaolivu R.D."/>
            <person name="Hernandez B."/>
            <person name="Javaid M."/>
            <person name="Jayaseelan J.C."/>
            <person name="Lee S."/>
            <person name="Li M."/>
            <person name="Ming W."/>
            <person name="Munidasa M."/>
            <person name="Muniz J."/>
            <person name="Nguyen L."/>
            <person name="Ongeri F."/>
            <person name="Osuji N."/>
            <person name="Pu L.-L."/>
            <person name="Puazo M."/>
            <person name="Qu C."/>
            <person name="Quiroz J."/>
            <person name="Raj R."/>
            <person name="Weissenberger G."/>
            <person name="Xin Y."/>
            <person name="Zou X."/>
            <person name="Han Y."/>
            <person name="Richards S."/>
            <person name="Worley K."/>
            <person name="Muzny D."/>
            <person name="Gibbs R."/>
        </authorList>
    </citation>
    <scope>NUCLEOTIDE SEQUENCE</scope>
    <source>
        <strain evidence="13">Sampled in the wild</strain>
    </source>
</reference>
<comment type="function">
    <text evidence="1">Dynein-attachment factor required for cilia motility.</text>
</comment>
<evidence type="ECO:0000256" key="4">
    <source>
        <dbReference type="ARBA" id="ARBA00011738"/>
    </source>
</evidence>
<evidence type="ECO:0000256" key="1">
    <source>
        <dbReference type="ARBA" id="ARBA00004048"/>
    </source>
</evidence>
<protein>
    <recommendedName>
        <fullName evidence="15">Dynein attachment factor N-terminal domain-containing protein</fullName>
    </recommendedName>
</protein>
<comment type="caution">
    <text evidence="13">The sequence shown here is derived from an EMBL/GenBank/DDBJ whole genome shotgun (WGS) entry which is preliminary data.</text>
</comment>
<proteinExistence type="inferred from homology"/>
<dbReference type="InterPro" id="IPR031733">
    <property type="entry name" value="Dynein_attach_N"/>
</dbReference>
<keyword evidence="6" id="KW-0970">Cilium biogenesis/degradation</keyword>
<evidence type="ECO:0000256" key="10">
    <source>
        <dbReference type="ARBA" id="ARBA00049986"/>
    </source>
</evidence>
<keyword evidence="5" id="KW-0963">Cytoplasm</keyword>
<comment type="subcellular location">
    <subcellularLocation>
        <location evidence="2">Cell projection</location>
        <location evidence="2">Cilium</location>
        <location evidence="2">Flagellum</location>
    </subcellularLocation>
    <subcellularLocation>
        <location evidence="3">Cytoplasm</location>
    </subcellularLocation>
</comment>
<evidence type="ECO:0000259" key="12">
    <source>
        <dbReference type="Pfam" id="PF15867"/>
    </source>
</evidence>
<gene>
    <name evidence="13" type="ORF">J437_LFUL002147</name>
</gene>
<evidence type="ECO:0000259" key="11">
    <source>
        <dbReference type="Pfam" id="PF13877"/>
    </source>
</evidence>
<dbReference type="GO" id="GO:0031514">
    <property type="term" value="C:motile cilium"/>
    <property type="evidence" value="ECO:0007669"/>
    <property type="project" value="UniProtKB-SubCell"/>
</dbReference>
<keyword evidence="9" id="KW-0966">Cell projection</keyword>
<keyword evidence="8" id="KW-0969">Cilium</keyword>
<evidence type="ECO:0000256" key="5">
    <source>
        <dbReference type="ARBA" id="ARBA00022490"/>
    </source>
</evidence>
<evidence type="ECO:0000313" key="14">
    <source>
        <dbReference type="Proteomes" id="UP000792457"/>
    </source>
</evidence>
<comment type="similarity">
    <text evidence="10">Belongs to the DNAAF19/PR46b family.</text>
</comment>
<comment type="subunit">
    <text evidence="4">Homodimer.</text>
</comment>
<dbReference type="EMBL" id="KZ308200">
    <property type="protein sequence ID" value="KAG8224543.1"/>
    <property type="molecule type" value="Genomic_DNA"/>
</dbReference>
<evidence type="ECO:0000256" key="7">
    <source>
        <dbReference type="ARBA" id="ARBA00022846"/>
    </source>
</evidence>
<dbReference type="PANTHER" id="PTHR28572">
    <property type="entry name" value="COILED-COIL DOMAIN-CONTAINING PROTEIN 103"/>
    <property type="match status" value="1"/>
</dbReference>
<dbReference type="AlphaFoldDB" id="A0A8K0JY61"/>
<evidence type="ECO:0000256" key="3">
    <source>
        <dbReference type="ARBA" id="ARBA00004496"/>
    </source>
</evidence>
<dbReference type="GO" id="GO:0007368">
    <property type="term" value="P:determination of left/right symmetry"/>
    <property type="evidence" value="ECO:0007669"/>
    <property type="project" value="TreeGrafter"/>
</dbReference>
<evidence type="ECO:0000313" key="13">
    <source>
        <dbReference type="EMBL" id="KAG8224543.1"/>
    </source>
</evidence>
<sequence>MDSRKYTPVDPFKLEIQLLKAIEEDSNHKREDAAKFRAAGQSKNYEEFRDIVKAAHLKPLEKKDSLRHLKIGLVSWNRTAKRGCWRSDIDKSLSATTNNFESPAEDVLNAPMMQRDFEQHWASLSNFDKRITLLQRVIDIDSFFVGKDLSIDVTESLIKALLESLDPKNALPSREKVNFVLKVMISISSSSRFSLNLQLLSDQGRENIRNLLNMVTELLEEETDLVNSKEVVRDLTNKYNCW</sequence>
<evidence type="ECO:0008006" key="15">
    <source>
        <dbReference type="Google" id="ProtNLM"/>
    </source>
</evidence>
<dbReference type="InterPro" id="IPR025986">
    <property type="entry name" value="RPAP3-like_C"/>
</dbReference>
<dbReference type="GO" id="GO:0036159">
    <property type="term" value="P:inner dynein arm assembly"/>
    <property type="evidence" value="ECO:0007669"/>
    <property type="project" value="TreeGrafter"/>
</dbReference>
<dbReference type="InterPro" id="IPR042422">
    <property type="entry name" value="CC103"/>
</dbReference>
<dbReference type="GO" id="GO:0003351">
    <property type="term" value="P:epithelial cilium movement involved in extracellular fluid movement"/>
    <property type="evidence" value="ECO:0007669"/>
    <property type="project" value="TreeGrafter"/>
</dbReference>
<reference evidence="13" key="2">
    <citation type="submission" date="2017-10" db="EMBL/GenBank/DDBJ databases">
        <title>Ladona fulva Genome sequencing and assembly.</title>
        <authorList>
            <person name="Murali S."/>
            <person name="Richards S."/>
            <person name="Bandaranaike D."/>
            <person name="Bellair M."/>
            <person name="Blankenburg K."/>
            <person name="Chao H."/>
            <person name="Dinh H."/>
            <person name="Doddapaneni H."/>
            <person name="Dugan-Rocha S."/>
            <person name="Elkadiri S."/>
            <person name="Gnanaolivu R."/>
            <person name="Hernandez B."/>
            <person name="Skinner E."/>
            <person name="Javaid M."/>
            <person name="Lee S."/>
            <person name="Li M."/>
            <person name="Ming W."/>
            <person name="Munidasa M."/>
            <person name="Muniz J."/>
            <person name="Nguyen L."/>
            <person name="Hughes D."/>
            <person name="Osuji N."/>
            <person name="Pu L.-L."/>
            <person name="Puazo M."/>
            <person name="Qu C."/>
            <person name="Quiroz J."/>
            <person name="Raj R."/>
            <person name="Weissenberger G."/>
            <person name="Xin Y."/>
            <person name="Zou X."/>
            <person name="Han Y."/>
            <person name="Worley K."/>
            <person name="Muzny D."/>
            <person name="Gibbs R."/>
        </authorList>
    </citation>
    <scope>NUCLEOTIDE SEQUENCE</scope>
    <source>
        <strain evidence="13">Sampled in the wild</strain>
    </source>
</reference>
<accession>A0A8K0JY61</accession>
<feature type="domain" description="Dynein attachment factor N-terminal" evidence="12">
    <location>
        <begin position="13"/>
        <end position="67"/>
    </location>
</feature>